<dbReference type="Gene3D" id="1.10.260.40">
    <property type="entry name" value="lambda repressor-like DNA-binding domains"/>
    <property type="match status" value="1"/>
</dbReference>
<gene>
    <name evidence="3" type="ORF">ACJDUH_18640</name>
</gene>
<dbReference type="PROSITE" id="PS50943">
    <property type="entry name" value="HTH_CROC1"/>
    <property type="match status" value="1"/>
</dbReference>
<proteinExistence type="predicted"/>
<dbReference type="InterPro" id="IPR001387">
    <property type="entry name" value="Cro/C1-type_HTH"/>
</dbReference>
<name>A0ABW8U109_9CLOT</name>
<dbReference type="EMBL" id="JBJHZY010000006">
    <property type="protein sequence ID" value="MFL0270101.1"/>
    <property type="molecule type" value="Genomic_DNA"/>
</dbReference>
<reference evidence="3 4" key="1">
    <citation type="submission" date="2024-11" db="EMBL/GenBank/DDBJ databases">
        <authorList>
            <person name="Heng Y.C."/>
            <person name="Lim A.C.H."/>
            <person name="Lee J.K.Y."/>
            <person name="Kittelmann S."/>
        </authorList>
    </citation>
    <scope>NUCLEOTIDE SEQUENCE [LARGE SCALE GENOMIC DNA]</scope>
    <source>
        <strain evidence="3 4">WILCCON 0202</strain>
    </source>
</reference>
<evidence type="ECO:0000259" key="2">
    <source>
        <dbReference type="PROSITE" id="PS50943"/>
    </source>
</evidence>
<dbReference type="Pfam" id="PF01381">
    <property type="entry name" value="HTH_3"/>
    <property type="match status" value="1"/>
</dbReference>
<dbReference type="InterPro" id="IPR010982">
    <property type="entry name" value="Lambda_DNA-bd_dom_sf"/>
</dbReference>
<dbReference type="SMART" id="SM00530">
    <property type="entry name" value="HTH_XRE"/>
    <property type="match status" value="1"/>
</dbReference>
<organism evidence="3 4">
    <name type="scientific">Candidatus Clostridium radicumherbarum</name>
    <dbReference type="NCBI Taxonomy" id="3381662"/>
    <lineage>
        <taxon>Bacteria</taxon>
        <taxon>Bacillati</taxon>
        <taxon>Bacillota</taxon>
        <taxon>Clostridia</taxon>
        <taxon>Eubacteriales</taxon>
        <taxon>Clostridiaceae</taxon>
        <taxon>Clostridium</taxon>
    </lineage>
</organism>
<dbReference type="SUPFAM" id="SSF47413">
    <property type="entry name" value="lambda repressor-like DNA-binding domains"/>
    <property type="match status" value="1"/>
</dbReference>
<dbReference type="CDD" id="cd00093">
    <property type="entry name" value="HTH_XRE"/>
    <property type="match status" value="1"/>
</dbReference>
<accession>A0ABW8U109</accession>
<dbReference type="InterPro" id="IPR050807">
    <property type="entry name" value="TransReg_Diox_bact_type"/>
</dbReference>
<sequence length="146" mass="16624">MGKQVRELPTSLGDYIKSIRQIKGLRLTEVSEKSGISTSYLSRLENSKRVSPSQEILQKLSATLEVSFMSLLEISLYATNKDIKSLKDIILEEQYTIKGIEISQEARILLWDVVQYILDNNHRSGEISGIYIDGLIRRINLLNILL</sequence>
<dbReference type="RefSeq" id="WP_406766733.1">
    <property type="nucleotide sequence ID" value="NZ_JBJHZY010000006.1"/>
</dbReference>
<dbReference type="PANTHER" id="PTHR46797:SF1">
    <property type="entry name" value="METHYLPHOSPHONATE SYNTHASE"/>
    <property type="match status" value="1"/>
</dbReference>
<dbReference type="PANTHER" id="PTHR46797">
    <property type="entry name" value="HTH-TYPE TRANSCRIPTIONAL REGULATOR"/>
    <property type="match status" value="1"/>
</dbReference>
<keyword evidence="1" id="KW-0238">DNA-binding</keyword>
<protein>
    <submittedName>
        <fullName evidence="3">Helix-turn-helix domain-containing protein</fullName>
    </submittedName>
</protein>
<dbReference type="Proteomes" id="UP001623661">
    <property type="component" value="Unassembled WGS sequence"/>
</dbReference>
<evidence type="ECO:0000256" key="1">
    <source>
        <dbReference type="ARBA" id="ARBA00023125"/>
    </source>
</evidence>
<evidence type="ECO:0000313" key="4">
    <source>
        <dbReference type="Proteomes" id="UP001623661"/>
    </source>
</evidence>
<feature type="domain" description="HTH cro/C1-type" evidence="2">
    <location>
        <begin position="16"/>
        <end position="71"/>
    </location>
</feature>
<keyword evidence="4" id="KW-1185">Reference proteome</keyword>
<evidence type="ECO:0000313" key="3">
    <source>
        <dbReference type="EMBL" id="MFL0270101.1"/>
    </source>
</evidence>
<comment type="caution">
    <text evidence="3">The sequence shown here is derived from an EMBL/GenBank/DDBJ whole genome shotgun (WGS) entry which is preliminary data.</text>
</comment>